<accession>A0A1B1ZA91</accession>
<proteinExistence type="predicted"/>
<evidence type="ECO:0000313" key="4">
    <source>
        <dbReference type="EMBL" id="ANX14301.1"/>
    </source>
</evidence>
<evidence type="ECO:0000256" key="1">
    <source>
        <dbReference type="SAM" id="Phobius"/>
    </source>
</evidence>
<keyword evidence="5" id="KW-1185">Reference proteome</keyword>
<dbReference type="Pfam" id="PF09922">
    <property type="entry name" value="LiaF-like_C"/>
    <property type="match status" value="1"/>
</dbReference>
<dbReference type="InterPro" id="IPR016975">
    <property type="entry name" value="Cell_wall_LiaF"/>
</dbReference>
<reference evidence="4 5" key="1">
    <citation type="submission" date="2016-08" db="EMBL/GenBank/DDBJ databases">
        <title>Complete genome sequence of Fictibacillus arsenicus G25-54, a strain with toxicity to nematodes and a potential arsenic-resistance activity.</title>
        <authorList>
            <person name="Zheng Z."/>
        </authorList>
    </citation>
    <scope>NUCLEOTIDE SEQUENCE [LARGE SCALE GENOMIC DNA]</scope>
    <source>
        <strain evidence="4 5">G25-54</strain>
    </source>
</reference>
<dbReference type="InterPro" id="IPR024425">
    <property type="entry name" value="LiaF-like_C"/>
</dbReference>
<protein>
    <submittedName>
        <fullName evidence="4">Cell wall-active antibiotics response protein</fullName>
    </submittedName>
</protein>
<feature type="transmembrane region" description="Helical" evidence="1">
    <location>
        <begin position="57"/>
        <end position="89"/>
    </location>
</feature>
<dbReference type="Proteomes" id="UP000077412">
    <property type="component" value="Chromosome"/>
</dbReference>
<organism evidence="4 5">
    <name type="scientific">Fictibacillus arsenicus</name>
    <dbReference type="NCBI Taxonomy" id="255247"/>
    <lineage>
        <taxon>Bacteria</taxon>
        <taxon>Bacillati</taxon>
        <taxon>Bacillota</taxon>
        <taxon>Bacilli</taxon>
        <taxon>Bacillales</taxon>
        <taxon>Fictibacillaceae</taxon>
        <taxon>Fictibacillus</taxon>
    </lineage>
</organism>
<name>A0A1B1ZA91_9BACL</name>
<sequence length="243" mass="27516">MPIRKKNDFISWMLLIACVMVLLEATINGEGIVFTLIICAALMYFGRKRMPKRSGKVMFWAGVVIAIITILSMYTFKLILVALVVYIVVQFYQSKQNPFVIKPQVNDEVTHSSEDLYKKESLLKNIAFGTQQTPDHVYEWNDINIQCGAGDTIIDLSETLLPSGESVIFIRGLIGNITIFVPYEIEVAVKHSVFAGNTVIFDYQDSKMFNQAVSYRTKNYNESDKKVKVMTSLFAGSLEVKRV</sequence>
<keyword evidence="1" id="KW-0812">Transmembrane</keyword>
<dbReference type="NCBIfam" id="NF040535">
    <property type="entry name" value="LiaF_C_term"/>
    <property type="match status" value="1"/>
</dbReference>
<dbReference type="KEGG" id="far:ABE41_019985"/>
<dbReference type="AlphaFoldDB" id="A0A1B1ZA91"/>
<keyword evidence="1" id="KW-0472">Membrane</keyword>
<feature type="domain" description="Cell wall-active antibiotics response LiaF-like C-terminal" evidence="2">
    <location>
        <begin position="128"/>
        <end position="240"/>
    </location>
</feature>
<dbReference type="EMBL" id="CP016761">
    <property type="protein sequence ID" value="ANX14301.1"/>
    <property type="molecule type" value="Genomic_DNA"/>
</dbReference>
<feature type="transmembrane region" description="Helical" evidence="1">
    <location>
        <begin position="12"/>
        <end position="45"/>
    </location>
</feature>
<dbReference type="GO" id="GO:0016020">
    <property type="term" value="C:membrane"/>
    <property type="evidence" value="ECO:0007669"/>
    <property type="project" value="InterPro"/>
</dbReference>
<evidence type="ECO:0000259" key="2">
    <source>
        <dbReference type="Pfam" id="PF09922"/>
    </source>
</evidence>
<feature type="domain" description="DUF7649" evidence="3">
    <location>
        <begin position="12"/>
        <end position="89"/>
    </location>
</feature>
<gene>
    <name evidence="4" type="ORF">ABE41_019985</name>
</gene>
<keyword evidence="1" id="KW-1133">Transmembrane helix</keyword>
<evidence type="ECO:0000313" key="5">
    <source>
        <dbReference type="Proteomes" id="UP000077412"/>
    </source>
</evidence>
<dbReference type="InterPro" id="IPR047793">
    <property type="entry name" value="LiaF_C"/>
</dbReference>
<dbReference type="InterPro" id="IPR056066">
    <property type="entry name" value="DUF7649"/>
</dbReference>
<evidence type="ECO:0000259" key="3">
    <source>
        <dbReference type="Pfam" id="PF24661"/>
    </source>
</evidence>
<dbReference type="PIRSF" id="PIRSF031509">
    <property type="entry name" value="Cell_wall_LiaF/YvqF"/>
    <property type="match status" value="1"/>
</dbReference>
<dbReference type="STRING" id="255247.ABE41_019985"/>
<dbReference type="Pfam" id="PF24661">
    <property type="entry name" value="DUF7649"/>
    <property type="match status" value="1"/>
</dbReference>